<keyword evidence="3" id="KW-0472">Membrane</keyword>
<keyword evidence="1" id="KW-0175">Coiled coil</keyword>
<keyword evidence="3" id="KW-0812">Transmembrane</keyword>
<reference evidence="4 5" key="1">
    <citation type="submission" date="2024-08" db="EMBL/GenBank/DDBJ databases">
        <authorList>
            <person name="Lu H."/>
        </authorList>
    </citation>
    <scope>NUCLEOTIDE SEQUENCE [LARGE SCALE GENOMIC DNA]</scope>
    <source>
        <strain evidence="4 5">BYS180W</strain>
    </source>
</reference>
<dbReference type="InterPro" id="IPR007813">
    <property type="entry name" value="PilN"/>
</dbReference>
<dbReference type="PANTHER" id="PTHR40278">
    <property type="entry name" value="DNA UTILIZATION PROTEIN HOFN"/>
    <property type="match status" value="1"/>
</dbReference>
<feature type="transmembrane region" description="Helical" evidence="3">
    <location>
        <begin position="20"/>
        <end position="42"/>
    </location>
</feature>
<feature type="region of interest" description="Disordered" evidence="2">
    <location>
        <begin position="185"/>
        <end position="224"/>
    </location>
</feature>
<sequence length="224" mass="24598">MILINLLPHREEIKKQKQSAFYATVGFSFVLGVVLVGVIYVATQHMIESQTAKNRMLKEEISGLDAKIKDISTLSRDLEALKARQKAVESLQSDRNTPVRLLNDLAKSTPDGVYLTSVKQSSEQVVIAGVATSTERVSEFLRAVGGADSIDAPDLTEIKVGNVSANVRDQRRLFDFHMKVRIKANSPLPDAGVGGKKDGNKYHQTRQKASGKAAEKSHLNTQKK</sequence>
<evidence type="ECO:0000256" key="3">
    <source>
        <dbReference type="SAM" id="Phobius"/>
    </source>
</evidence>
<organism evidence="4 5">
    <name type="scientific">Roseateles rivi</name>
    <dbReference type="NCBI Taxonomy" id="3299028"/>
    <lineage>
        <taxon>Bacteria</taxon>
        <taxon>Pseudomonadati</taxon>
        <taxon>Pseudomonadota</taxon>
        <taxon>Betaproteobacteria</taxon>
        <taxon>Burkholderiales</taxon>
        <taxon>Sphaerotilaceae</taxon>
        <taxon>Roseateles</taxon>
    </lineage>
</organism>
<dbReference type="Pfam" id="PF05137">
    <property type="entry name" value="PilN"/>
    <property type="match status" value="1"/>
</dbReference>
<keyword evidence="3" id="KW-1133">Transmembrane helix</keyword>
<dbReference type="EMBL" id="JBIGHZ010000001">
    <property type="protein sequence ID" value="MFG6446884.1"/>
    <property type="molecule type" value="Genomic_DNA"/>
</dbReference>
<dbReference type="InterPro" id="IPR052534">
    <property type="entry name" value="Extracell_DNA_Util/SecSys_Comp"/>
</dbReference>
<name>A0ABW7FRC1_9BURK</name>
<evidence type="ECO:0000256" key="2">
    <source>
        <dbReference type="SAM" id="MobiDB-lite"/>
    </source>
</evidence>
<feature type="coiled-coil region" evidence="1">
    <location>
        <begin position="47"/>
        <end position="84"/>
    </location>
</feature>
<evidence type="ECO:0000256" key="1">
    <source>
        <dbReference type="SAM" id="Coils"/>
    </source>
</evidence>
<dbReference type="Proteomes" id="UP001606099">
    <property type="component" value="Unassembled WGS sequence"/>
</dbReference>
<protein>
    <submittedName>
        <fullName evidence="4">PilN domain-containing protein</fullName>
    </submittedName>
</protein>
<gene>
    <name evidence="4" type="ORF">ACG0Z6_01365</name>
</gene>
<accession>A0ABW7FRC1</accession>
<comment type="caution">
    <text evidence="4">The sequence shown here is derived from an EMBL/GenBank/DDBJ whole genome shotgun (WGS) entry which is preliminary data.</text>
</comment>
<evidence type="ECO:0000313" key="5">
    <source>
        <dbReference type="Proteomes" id="UP001606099"/>
    </source>
</evidence>
<proteinExistence type="predicted"/>
<keyword evidence="5" id="KW-1185">Reference proteome</keyword>
<evidence type="ECO:0000313" key="4">
    <source>
        <dbReference type="EMBL" id="MFG6446884.1"/>
    </source>
</evidence>
<dbReference type="PANTHER" id="PTHR40278:SF2">
    <property type="entry name" value="TYPE IV PILUS INNER MEMBRANE COMPONENT PILN"/>
    <property type="match status" value="1"/>
</dbReference>